<dbReference type="OrthoDB" id="9761531at2"/>
<sequence>MHNKKSIFTKLVLFFAIVFSFTLFGCSSETSEDVSGNENVQVEEKNNYEGDLKVHFIDVGQGDSILLQQGNATMLIDAGKNDAADSVVSYLKKQNIEKLDYIVGTHPHEDHIGGMDAVIDKFNIGKVYMPKKTANTKTFRDVIKSIKAKNLKITNAKSGSSFNLGQAKCTVLAPNSGEYENTNNYSIVIKVEYGSNSFLFTGDAEALSEKEILKKGYNISSDVLKVGHHGSHSSTCNEFLNKVNPKYAVISLGKRNDYGHPHKETLSKLNSKGIQIYRTDESGTIIATANGKDITFNKNNQNTVKENTSTKQNFKNSEKSYVDSQGKGLIKGNINSKGEKIYHLPGGKYYDKTNAEAWFKTTEEAEKAGFRASKR</sequence>
<dbReference type="PANTHER" id="PTHR30619">
    <property type="entry name" value="DNA INTERNALIZATION/COMPETENCE PROTEIN COMEC/REC2"/>
    <property type="match status" value="1"/>
</dbReference>
<dbReference type="PROSITE" id="PS51257">
    <property type="entry name" value="PROKAR_LIPOPROTEIN"/>
    <property type="match status" value="1"/>
</dbReference>
<dbReference type="SMART" id="SM00849">
    <property type="entry name" value="Lactamase_B"/>
    <property type="match status" value="1"/>
</dbReference>
<name>A0A1E8F011_9CLOT</name>
<dbReference type="PATRIC" id="fig|1121290.3.peg.894"/>
<accession>A0A1E8F011</accession>
<evidence type="ECO:0000259" key="1">
    <source>
        <dbReference type="SMART" id="SM00849"/>
    </source>
</evidence>
<keyword evidence="3" id="KW-1185">Reference proteome</keyword>
<dbReference type="InterPro" id="IPR052159">
    <property type="entry name" value="Competence_DNA_uptake"/>
</dbReference>
<dbReference type="Gene3D" id="3.60.15.10">
    <property type="entry name" value="Ribonuclease Z/Hydroxyacylglutathione hydrolase-like"/>
    <property type="match status" value="1"/>
</dbReference>
<proteinExistence type="predicted"/>
<keyword evidence="2" id="KW-0378">Hydrolase</keyword>
<comment type="caution">
    <text evidence="2">The sequence shown here is derived from an EMBL/GenBank/DDBJ whole genome shotgun (WGS) entry which is preliminary data.</text>
</comment>
<dbReference type="PANTHER" id="PTHR30619:SF7">
    <property type="entry name" value="BETA-LACTAMASE DOMAIN PROTEIN"/>
    <property type="match status" value="1"/>
</dbReference>
<evidence type="ECO:0000313" key="2">
    <source>
        <dbReference type="EMBL" id="OFI06727.1"/>
    </source>
</evidence>
<dbReference type="RefSeq" id="WP_070109831.1">
    <property type="nucleotide sequence ID" value="NZ_LZFO01000009.1"/>
</dbReference>
<organism evidence="2 3">
    <name type="scientific">Clostridium acetireducens DSM 10703</name>
    <dbReference type="NCBI Taxonomy" id="1121290"/>
    <lineage>
        <taxon>Bacteria</taxon>
        <taxon>Bacillati</taxon>
        <taxon>Bacillota</taxon>
        <taxon>Clostridia</taxon>
        <taxon>Eubacteriales</taxon>
        <taxon>Clostridiaceae</taxon>
        <taxon>Clostridium</taxon>
    </lineage>
</organism>
<protein>
    <submittedName>
        <fullName evidence="2">Hydroxyacylglutathione hydrolase</fullName>
        <ecNumber evidence="2">3.1.2.6</ecNumber>
    </submittedName>
</protein>
<gene>
    <name evidence="2" type="primary">gloB_2</name>
    <name evidence="2" type="ORF">CLOACE_08820</name>
</gene>
<dbReference type="EMBL" id="LZFO01000009">
    <property type="protein sequence ID" value="OFI06727.1"/>
    <property type="molecule type" value="Genomic_DNA"/>
</dbReference>
<feature type="domain" description="Metallo-beta-lactamase" evidence="1">
    <location>
        <begin position="61"/>
        <end position="254"/>
    </location>
</feature>
<dbReference type="EC" id="3.1.2.6" evidence="2"/>
<reference evidence="2 3" key="1">
    <citation type="submission" date="2016-06" db="EMBL/GenBank/DDBJ databases">
        <title>Genome sequence of Clostridium acetireducens DSM 10703.</title>
        <authorList>
            <person name="Poehlein A."/>
            <person name="Fluechter S."/>
            <person name="Duerre P."/>
            <person name="Daniel R."/>
        </authorList>
    </citation>
    <scope>NUCLEOTIDE SEQUENCE [LARGE SCALE GENOMIC DNA]</scope>
    <source>
        <strain evidence="2 3">DSM 10703</strain>
    </source>
</reference>
<dbReference type="Proteomes" id="UP000175744">
    <property type="component" value="Unassembled WGS sequence"/>
</dbReference>
<dbReference type="InterPro" id="IPR036866">
    <property type="entry name" value="RibonucZ/Hydroxyglut_hydro"/>
</dbReference>
<evidence type="ECO:0000313" key="3">
    <source>
        <dbReference type="Proteomes" id="UP000175744"/>
    </source>
</evidence>
<dbReference type="Pfam" id="PF00753">
    <property type="entry name" value="Lactamase_B"/>
    <property type="match status" value="1"/>
</dbReference>
<dbReference type="GO" id="GO:0004416">
    <property type="term" value="F:hydroxyacylglutathione hydrolase activity"/>
    <property type="evidence" value="ECO:0007669"/>
    <property type="project" value="UniProtKB-EC"/>
</dbReference>
<dbReference type="CDD" id="cd07731">
    <property type="entry name" value="ComA-like_MBL-fold"/>
    <property type="match status" value="1"/>
</dbReference>
<dbReference type="SUPFAM" id="SSF56281">
    <property type="entry name" value="Metallo-hydrolase/oxidoreductase"/>
    <property type="match status" value="1"/>
</dbReference>
<dbReference type="InterPro" id="IPR001279">
    <property type="entry name" value="Metallo-B-lactamas"/>
</dbReference>
<dbReference type="AlphaFoldDB" id="A0A1E8F011"/>
<dbReference type="InterPro" id="IPR035681">
    <property type="entry name" value="ComA-like_MBL"/>
</dbReference>